<dbReference type="Proteomes" id="UP000325113">
    <property type="component" value="Unassembled WGS sequence"/>
</dbReference>
<reference evidence="2 3" key="1">
    <citation type="submission" date="2019-07" db="EMBL/GenBank/DDBJ databases">
        <title>Genomes of Cafeteria roenbergensis.</title>
        <authorList>
            <person name="Fischer M.G."/>
            <person name="Hackl T."/>
            <person name="Roman M."/>
        </authorList>
    </citation>
    <scope>NUCLEOTIDE SEQUENCE [LARGE SCALE GENOMIC DNA]</scope>
    <source>
        <strain evidence="2 3">Cflag</strain>
    </source>
</reference>
<dbReference type="PANTHER" id="PTHR11060:SF0">
    <property type="entry name" value="PROTEIN MEMO1"/>
    <property type="match status" value="1"/>
</dbReference>
<dbReference type="PANTHER" id="PTHR11060">
    <property type="entry name" value="PROTEIN MEMO1"/>
    <property type="match status" value="1"/>
</dbReference>
<dbReference type="NCBIfam" id="TIGR04336">
    <property type="entry name" value="AmmeMemoSam_B"/>
    <property type="match status" value="1"/>
</dbReference>
<comment type="caution">
    <text evidence="2">The sequence shown here is derived from an EMBL/GenBank/DDBJ whole genome shotgun (WGS) entry which is preliminary data.</text>
</comment>
<evidence type="ECO:0000256" key="1">
    <source>
        <dbReference type="ARBA" id="ARBA00006315"/>
    </source>
</evidence>
<gene>
    <name evidence="2" type="ORF">FNF31_03760</name>
</gene>
<dbReference type="HAMAP" id="MF_00055">
    <property type="entry name" value="MEMO1"/>
    <property type="match status" value="1"/>
</dbReference>
<dbReference type="Gene3D" id="3.40.830.10">
    <property type="entry name" value="LigB-like"/>
    <property type="match status" value="1"/>
</dbReference>
<sequence>MFHQVHVLAHPAAGLWYTANPAALAAMVDECLSAGASLPAGAGPPVALVGPHAGFSYCGTVLGSTYKHLPADCKRVVIMGPSHHVYLRRPVLSQADVMETPLGRVAVDRASVDELFASGQFDWFDPDADEAEHSIEMHLPFLQRAAVAAGMASAPSVVPIVIGGATGKHHRDIARAIAPLLRTPGTVLAVSTDFCHWGRRFEFTHGLEDRTKAVHESIRSLDMAGMSALSSLRPDAFAEYMAKTGNTICGRHPLSVMLQAVAAEALPSGGALHWLAYDQSGKALGKDDSSVSYAAGVLTGPAPAAAAAAGRGTEPTAASP</sequence>
<comment type="similarity">
    <text evidence="1">Belongs to the MEMO1 family.</text>
</comment>
<proteinExistence type="inferred from homology"/>
<dbReference type="Pfam" id="PF01875">
    <property type="entry name" value="Memo"/>
    <property type="match status" value="1"/>
</dbReference>
<dbReference type="CDD" id="cd07361">
    <property type="entry name" value="MEMO_like"/>
    <property type="match status" value="1"/>
</dbReference>
<dbReference type="AlphaFoldDB" id="A0A5A8DA83"/>
<protein>
    <recommendedName>
        <fullName evidence="4">AmmeMemoRadiSam system protein B</fullName>
    </recommendedName>
</protein>
<accession>A0A5A8DA83</accession>
<name>A0A5A8DA83_CAFRO</name>
<dbReference type="EMBL" id="VLTM01000035">
    <property type="protein sequence ID" value="KAA0161477.1"/>
    <property type="molecule type" value="Genomic_DNA"/>
</dbReference>
<evidence type="ECO:0000313" key="2">
    <source>
        <dbReference type="EMBL" id="KAA0161477.1"/>
    </source>
</evidence>
<evidence type="ECO:0008006" key="4">
    <source>
        <dbReference type="Google" id="ProtNLM"/>
    </source>
</evidence>
<dbReference type="InterPro" id="IPR002737">
    <property type="entry name" value="MEMO1_fam"/>
</dbReference>
<organism evidence="2 3">
    <name type="scientific">Cafeteria roenbergensis</name>
    <name type="common">Marine flagellate</name>
    <dbReference type="NCBI Taxonomy" id="33653"/>
    <lineage>
        <taxon>Eukaryota</taxon>
        <taxon>Sar</taxon>
        <taxon>Stramenopiles</taxon>
        <taxon>Bigyra</taxon>
        <taxon>Opalozoa</taxon>
        <taxon>Bicosoecida</taxon>
        <taxon>Cafeteriaceae</taxon>
        <taxon>Cafeteria</taxon>
    </lineage>
</organism>
<evidence type="ECO:0000313" key="3">
    <source>
        <dbReference type="Proteomes" id="UP000325113"/>
    </source>
</evidence>